<evidence type="ECO:0000313" key="13">
    <source>
        <dbReference type="EMBL" id="MCM2387973.1"/>
    </source>
</evidence>
<keyword evidence="10" id="KW-0963">Cytoplasm</keyword>
<dbReference type="InterPro" id="IPR054692">
    <property type="entry name" value="LeuA-like_post-cat"/>
</dbReference>
<comment type="pathway">
    <text evidence="2 10">Amino-acid biosynthesis; L-leucine biosynthesis; L-leucine from 3-methyl-2-oxobutanoate: step 1/4.</text>
</comment>
<dbReference type="SUPFAM" id="SSF89000">
    <property type="entry name" value="post-HMGL domain-like"/>
    <property type="match status" value="1"/>
</dbReference>
<dbReference type="EMBL" id="JAMQAW010000006">
    <property type="protein sequence ID" value="MCM2387973.1"/>
    <property type="molecule type" value="Genomic_DNA"/>
</dbReference>
<dbReference type="Pfam" id="PF22615">
    <property type="entry name" value="IPMS_D2"/>
    <property type="match status" value="1"/>
</dbReference>
<keyword evidence="10" id="KW-0460">Magnesium</keyword>
<reference evidence="13" key="1">
    <citation type="submission" date="2022-06" db="EMBL/GenBank/DDBJ databases">
        <title>Genome public.</title>
        <authorList>
            <person name="Sun Q."/>
        </authorList>
    </citation>
    <scope>NUCLEOTIDE SEQUENCE</scope>
    <source>
        <strain evidence="13">CWNU-1</strain>
    </source>
</reference>
<feature type="region of interest" description="Disordered" evidence="11">
    <location>
        <begin position="454"/>
        <end position="483"/>
    </location>
</feature>
<dbReference type="InterPro" id="IPR005668">
    <property type="entry name" value="IPM_Synthase"/>
</dbReference>
<feature type="compositionally biased region" description="Pro residues" evidence="11">
    <location>
        <begin position="548"/>
        <end position="566"/>
    </location>
</feature>
<keyword evidence="7 10" id="KW-0808">Transferase</keyword>
<evidence type="ECO:0000313" key="14">
    <source>
        <dbReference type="Proteomes" id="UP001431429"/>
    </source>
</evidence>
<dbReference type="GO" id="GO:0003852">
    <property type="term" value="F:2-isopropylmalate synthase activity"/>
    <property type="evidence" value="ECO:0007669"/>
    <property type="project" value="UniProtKB-EC"/>
</dbReference>
<keyword evidence="13" id="KW-0012">Acyltransferase</keyword>
<evidence type="ECO:0000256" key="9">
    <source>
        <dbReference type="ARBA" id="ARBA00023304"/>
    </source>
</evidence>
<feature type="region of interest" description="Disordered" evidence="11">
    <location>
        <begin position="530"/>
        <end position="595"/>
    </location>
</feature>
<dbReference type="PANTHER" id="PTHR46911">
    <property type="match status" value="1"/>
</dbReference>
<dbReference type="InterPro" id="IPR000891">
    <property type="entry name" value="PYR_CT"/>
</dbReference>
<dbReference type="EC" id="2.3.3.13" evidence="4 10"/>
<evidence type="ECO:0000256" key="4">
    <source>
        <dbReference type="ARBA" id="ARBA00012973"/>
    </source>
</evidence>
<organism evidence="13 14">
    <name type="scientific">Streptomyces albipurpureus</name>
    <dbReference type="NCBI Taxonomy" id="2897419"/>
    <lineage>
        <taxon>Bacteria</taxon>
        <taxon>Bacillati</taxon>
        <taxon>Actinomycetota</taxon>
        <taxon>Actinomycetes</taxon>
        <taxon>Kitasatosporales</taxon>
        <taxon>Streptomycetaceae</taxon>
        <taxon>Streptomyces</taxon>
    </lineage>
</organism>
<keyword evidence="9 10" id="KW-0100">Branched-chain amino acid biosynthesis</keyword>
<evidence type="ECO:0000259" key="12">
    <source>
        <dbReference type="PROSITE" id="PS50991"/>
    </source>
</evidence>
<sequence length="638" mass="69122">MKNRQLSSRMPYGRYRPFGAIHSPRRDWPAKTLTNAPRWCSVDLRDGNQALVDPMDPERKRRMFDLVVGMGFKEIEVGFPSASGADFTFVRELIEEDAIPSDVTLAVLTQCRAELIERTFEAIRGARRAIVHLYNSTSPLQRRVVFKESRAGVKALAVSGAELCLKLAEHSGADIFFEYSPESFSGTELPYAAEVCEAVCEVWQPTPDHQAIINLPATVEMSTPNVYADQIEWMHRNLPRRNALVLSVHPHNDRGTAVAAAELGLMAGADRVEGCLFGNGERTGNVCLVTLGLNLFSQGIDPQLDFSGLDEIRSTVEHCNQLPVHPRHPYGGDLVHTAFSGSHQDAIRKGLTALEATAATRNTPVAQLPWEVPYLPVDPRDLGRGYHAVIRVNSQSGKGGVAHVMSRWHGFELPRRLQIAFASVIQERTDRRGGEVTPTEMLAVFEREYLDAGDPAPIAAGSQHPTPDDGTVSLLNHRPPPSWGGAVPLAVELRRGETIHHAQGRGPGPLSALVDALSELGLDVRVLDHTTHPLGIPTPHQSGEPSRPSTPPPDNTTPRATPPPTPNAAIAPGTLTGPMDRAQPTTTTEPATTGTPTVCYAECSVAGRSSWGAGVHPDAVTASFRAVLSAVNRASRRS</sequence>
<dbReference type="RefSeq" id="WP_250918317.1">
    <property type="nucleotide sequence ID" value="NZ_JAMQAW010000006.1"/>
</dbReference>
<comment type="subcellular location">
    <subcellularLocation>
        <location evidence="10">Cytoplasm</location>
    </subcellularLocation>
</comment>
<dbReference type="Proteomes" id="UP001431429">
    <property type="component" value="Unassembled WGS sequence"/>
</dbReference>
<dbReference type="InterPro" id="IPR002034">
    <property type="entry name" value="AIPM/Hcit_synth_CS"/>
</dbReference>
<evidence type="ECO:0000256" key="5">
    <source>
        <dbReference type="ARBA" id="ARBA00022430"/>
    </source>
</evidence>
<dbReference type="Gene3D" id="3.30.160.270">
    <property type="match status" value="1"/>
</dbReference>
<comment type="catalytic activity">
    <reaction evidence="1 10">
        <text>3-methyl-2-oxobutanoate + acetyl-CoA + H2O = (2S)-2-isopropylmalate + CoA + H(+)</text>
        <dbReference type="Rhea" id="RHEA:21524"/>
        <dbReference type="ChEBI" id="CHEBI:1178"/>
        <dbReference type="ChEBI" id="CHEBI:11851"/>
        <dbReference type="ChEBI" id="CHEBI:15377"/>
        <dbReference type="ChEBI" id="CHEBI:15378"/>
        <dbReference type="ChEBI" id="CHEBI:57287"/>
        <dbReference type="ChEBI" id="CHEBI:57288"/>
        <dbReference type="EC" id="2.3.3.13"/>
    </reaction>
</comment>
<gene>
    <name evidence="10 13" type="primary">leuA</name>
    <name evidence="13" type="ORF">NBG84_06525</name>
</gene>
<dbReference type="Gene3D" id="3.20.20.70">
    <property type="entry name" value="Aldolase class I"/>
    <property type="match status" value="1"/>
</dbReference>
<accession>A0ABT0UH61</accession>
<feature type="binding site" evidence="10">
    <location>
        <position position="46"/>
    </location>
    <ligand>
        <name>Mg(2+)</name>
        <dbReference type="ChEBI" id="CHEBI:18420"/>
    </ligand>
</feature>
<dbReference type="SUPFAM" id="SSF110921">
    <property type="entry name" value="2-isopropylmalate synthase LeuA, allosteric (dimerisation) domain"/>
    <property type="match status" value="2"/>
</dbReference>
<dbReference type="InterPro" id="IPR036230">
    <property type="entry name" value="LeuA_allosteric_dom_sf"/>
</dbReference>
<comment type="caution">
    <text evidence="13">The sequence shown here is derived from an EMBL/GenBank/DDBJ whole genome shotgun (WGS) entry which is preliminary data.</text>
</comment>
<dbReference type="Pfam" id="PF00682">
    <property type="entry name" value="HMGL-like"/>
    <property type="match status" value="1"/>
</dbReference>
<evidence type="ECO:0000256" key="10">
    <source>
        <dbReference type="HAMAP-Rule" id="MF_00572"/>
    </source>
</evidence>
<keyword evidence="5 10" id="KW-0432">Leucine biosynthesis</keyword>
<dbReference type="NCBIfam" id="NF002991">
    <property type="entry name" value="PRK03739.1"/>
    <property type="match status" value="1"/>
</dbReference>
<feature type="domain" description="Pyruvate carboxyltransferase" evidence="12">
    <location>
        <begin position="37"/>
        <end position="310"/>
    </location>
</feature>
<evidence type="ECO:0000256" key="11">
    <source>
        <dbReference type="SAM" id="MobiDB-lite"/>
    </source>
</evidence>
<comment type="cofactor">
    <cofactor evidence="10">
        <name>Mg(2+)</name>
        <dbReference type="ChEBI" id="CHEBI:18420"/>
    </cofactor>
</comment>
<evidence type="ECO:0000256" key="1">
    <source>
        <dbReference type="ARBA" id="ARBA00000064"/>
    </source>
</evidence>
<evidence type="ECO:0000256" key="7">
    <source>
        <dbReference type="ARBA" id="ARBA00022679"/>
    </source>
</evidence>
<feature type="binding site" evidence="10">
    <location>
        <position position="285"/>
    </location>
    <ligand>
        <name>Mg(2+)</name>
        <dbReference type="ChEBI" id="CHEBI:18420"/>
    </ligand>
</feature>
<proteinExistence type="inferred from homology"/>
<dbReference type="SMART" id="SM00917">
    <property type="entry name" value="LeuA_dimer"/>
    <property type="match status" value="1"/>
</dbReference>
<feature type="region of interest" description="Regulatory domain" evidence="10">
    <location>
        <begin position="452"/>
        <end position="638"/>
    </location>
</feature>
<keyword evidence="8 10" id="KW-0479">Metal-binding</keyword>
<comment type="subunit">
    <text evidence="10">Homodimer.</text>
</comment>
<keyword evidence="14" id="KW-1185">Reference proteome</keyword>
<evidence type="ECO:0000256" key="3">
    <source>
        <dbReference type="ARBA" id="ARBA00009767"/>
    </source>
</evidence>
<dbReference type="CDD" id="cd07942">
    <property type="entry name" value="DRE_TIM_LeuA"/>
    <property type="match status" value="1"/>
</dbReference>
<feature type="binding site" evidence="10">
    <location>
        <position position="251"/>
    </location>
    <ligand>
        <name>Mg(2+)</name>
        <dbReference type="ChEBI" id="CHEBI:18420"/>
    </ligand>
</feature>
<dbReference type="PANTHER" id="PTHR46911:SF1">
    <property type="entry name" value="2-ISOPROPYLMALATE SYNTHASE"/>
    <property type="match status" value="1"/>
</dbReference>
<evidence type="ECO:0000256" key="6">
    <source>
        <dbReference type="ARBA" id="ARBA00022605"/>
    </source>
</evidence>
<protein>
    <recommendedName>
        <fullName evidence="4 10">2-isopropylmalate synthase</fullName>
        <ecNumber evidence="4 10">2.3.3.13</ecNumber>
    </recommendedName>
    <alternativeName>
        <fullName evidence="10">Alpha-IPM synthase</fullName>
    </alternativeName>
    <alternativeName>
        <fullName evidence="10">Alpha-isopropylmalate synthase</fullName>
    </alternativeName>
</protein>
<keyword evidence="6 10" id="KW-0028">Amino-acid biosynthesis</keyword>
<dbReference type="InterPro" id="IPR039371">
    <property type="entry name" value="LeuA_N_DRE-TIM"/>
</dbReference>
<dbReference type="PROSITE" id="PS00816">
    <property type="entry name" value="AIPM_HOMOCIT_SYNTH_2"/>
    <property type="match status" value="1"/>
</dbReference>
<dbReference type="SUPFAM" id="SSF51569">
    <property type="entry name" value="Aldolase"/>
    <property type="match status" value="1"/>
</dbReference>
<feature type="binding site" evidence="10">
    <location>
        <position position="249"/>
    </location>
    <ligand>
        <name>Mg(2+)</name>
        <dbReference type="ChEBI" id="CHEBI:18420"/>
    </ligand>
</feature>
<name>A0ABT0UH61_9ACTN</name>
<dbReference type="PROSITE" id="PS00815">
    <property type="entry name" value="AIPM_HOMOCIT_SYNTH_1"/>
    <property type="match status" value="1"/>
</dbReference>
<dbReference type="PROSITE" id="PS50991">
    <property type="entry name" value="PYR_CT"/>
    <property type="match status" value="1"/>
</dbReference>
<comment type="function">
    <text evidence="10">Catalyzes the condensation of the acetyl group of acetyl-CoA with 3-methyl-2-oxobutanoate (2-ketoisovalerate) to form 3-carboxy-3-hydroxy-4-methylpentanoate (2-isopropylmalate).</text>
</comment>
<dbReference type="InterPro" id="IPR013785">
    <property type="entry name" value="Aldolase_TIM"/>
</dbReference>
<feature type="compositionally biased region" description="Low complexity" evidence="11">
    <location>
        <begin position="584"/>
        <end position="595"/>
    </location>
</feature>
<evidence type="ECO:0000256" key="2">
    <source>
        <dbReference type="ARBA" id="ARBA00004689"/>
    </source>
</evidence>
<dbReference type="InterPro" id="IPR013709">
    <property type="entry name" value="2-isopropylmalate_synth_dimer"/>
</dbReference>
<dbReference type="NCBIfam" id="TIGR00970">
    <property type="entry name" value="leuA_yeast"/>
    <property type="match status" value="1"/>
</dbReference>
<dbReference type="HAMAP" id="MF_00572">
    <property type="entry name" value="LeuA_type2"/>
    <property type="match status" value="1"/>
</dbReference>
<evidence type="ECO:0000256" key="8">
    <source>
        <dbReference type="ARBA" id="ARBA00022723"/>
    </source>
</evidence>
<comment type="similarity">
    <text evidence="3 10">Belongs to the alpha-IPM synthase/homocitrate synthase family. LeuA type 2 subfamily.</text>
</comment>